<evidence type="ECO:0000256" key="5">
    <source>
        <dbReference type="PROSITE-ProRule" id="PRU00552"/>
    </source>
</evidence>
<feature type="domain" description="DEAD-box RNA helicase Q" evidence="11">
    <location>
        <begin position="40"/>
        <end position="69"/>
    </location>
</feature>
<dbReference type="CDD" id="cd18787">
    <property type="entry name" value="SF2_C_DEAD"/>
    <property type="match status" value="1"/>
</dbReference>
<dbReference type="PANTHER" id="PTHR47959:SF13">
    <property type="entry name" value="ATP-DEPENDENT RNA HELICASE RHLE"/>
    <property type="match status" value="1"/>
</dbReference>
<feature type="region of interest" description="Disordered" evidence="7">
    <location>
        <begin position="331"/>
        <end position="356"/>
    </location>
</feature>
<evidence type="ECO:0000313" key="13">
    <source>
        <dbReference type="Proteomes" id="UP001295423"/>
    </source>
</evidence>
<dbReference type="InterPro" id="IPR000629">
    <property type="entry name" value="RNA-helicase_DEAD-box_CS"/>
</dbReference>
<evidence type="ECO:0008006" key="14">
    <source>
        <dbReference type="Google" id="ProtNLM"/>
    </source>
</evidence>
<feature type="compositionally biased region" description="Basic and acidic residues" evidence="7">
    <location>
        <begin position="568"/>
        <end position="585"/>
    </location>
</feature>
<evidence type="ECO:0000256" key="6">
    <source>
        <dbReference type="RuleBase" id="RU000492"/>
    </source>
</evidence>
<dbReference type="GO" id="GO:0003676">
    <property type="term" value="F:nucleic acid binding"/>
    <property type="evidence" value="ECO:0007669"/>
    <property type="project" value="InterPro"/>
</dbReference>
<evidence type="ECO:0000259" key="11">
    <source>
        <dbReference type="PROSITE" id="PS51195"/>
    </source>
</evidence>
<dbReference type="PROSITE" id="PS51192">
    <property type="entry name" value="HELICASE_ATP_BIND_1"/>
    <property type="match status" value="1"/>
</dbReference>
<feature type="region of interest" description="Disordered" evidence="7">
    <location>
        <begin position="537"/>
        <end position="585"/>
    </location>
</feature>
<dbReference type="InterPro" id="IPR027417">
    <property type="entry name" value="P-loop_NTPase"/>
</dbReference>
<dbReference type="PROSITE" id="PS00039">
    <property type="entry name" value="DEAD_ATP_HELICASE"/>
    <property type="match status" value="1"/>
</dbReference>
<evidence type="ECO:0000256" key="4">
    <source>
        <dbReference type="ARBA" id="ARBA00022840"/>
    </source>
</evidence>
<dbReference type="GO" id="GO:0016787">
    <property type="term" value="F:hydrolase activity"/>
    <property type="evidence" value="ECO:0007669"/>
    <property type="project" value="UniProtKB-KW"/>
</dbReference>
<feature type="compositionally biased region" description="Basic and acidic residues" evidence="7">
    <location>
        <begin position="544"/>
        <end position="554"/>
    </location>
</feature>
<dbReference type="SMART" id="SM00490">
    <property type="entry name" value="HELICc"/>
    <property type="match status" value="1"/>
</dbReference>
<dbReference type="GO" id="GO:0005524">
    <property type="term" value="F:ATP binding"/>
    <property type="evidence" value="ECO:0007669"/>
    <property type="project" value="UniProtKB-KW"/>
</dbReference>
<feature type="domain" description="Helicase C-terminal" evidence="10">
    <location>
        <begin position="374"/>
        <end position="529"/>
    </location>
</feature>
<dbReference type="EMBL" id="CAKOGP040001024">
    <property type="protein sequence ID" value="CAJ1941508.1"/>
    <property type="molecule type" value="Genomic_DNA"/>
</dbReference>
<reference evidence="12" key="1">
    <citation type="submission" date="2023-08" db="EMBL/GenBank/DDBJ databases">
        <authorList>
            <person name="Audoor S."/>
            <person name="Bilcke G."/>
        </authorList>
    </citation>
    <scope>NUCLEOTIDE SEQUENCE</scope>
</reference>
<dbReference type="InterPro" id="IPR050079">
    <property type="entry name" value="DEAD_box_RNA_helicase"/>
</dbReference>
<evidence type="ECO:0000259" key="10">
    <source>
        <dbReference type="PROSITE" id="PS51194"/>
    </source>
</evidence>
<evidence type="ECO:0000256" key="7">
    <source>
        <dbReference type="SAM" id="MobiDB-lite"/>
    </source>
</evidence>
<gene>
    <name evidence="12" type="ORF">CYCCA115_LOCUS7546</name>
</gene>
<comment type="similarity">
    <text evidence="6">Belongs to the DEAD box helicase family.</text>
</comment>
<dbReference type="InterPro" id="IPR011545">
    <property type="entry name" value="DEAD/DEAH_box_helicase_dom"/>
</dbReference>
<comment type="caution">
    <text evidence="12">The sequence shown here is derived from an EMBL/GenBank/DDBJ whole genome shotgun (WGS) entry which is preliminary data.</text>
</comment>
<keyword evidence="1 6" id="KW-0547">Nucleotide-binding</keyword>
<name>A0AAD2CP81_9STRA</name>
<feature type="chain" id="PRO_5041896739" description="ATP-dependent RNA helicase" evidence="8">
    <location>
        <begin position="19"/>
        <end position="585"/>
    </location>
</feature>
<accession>A0AAD2CP81</accession>
<keyword evidence="4 6" id="KW-0067">ATP-binding</keyword>
<dbReference type="InterPro" id="IPR014001">
    <property type="entry name" value="Helicase_ATP-bd"/>
</dbReference>
<keyword evidence="13" id="KW-1185">Reference proteome</keyword>
<dbReference type="GO" id="GO:0003724">
    <property type="term" value="F:RNA helicase activity"/>
    <property type="evidence" value="ECO:0007669"/>
    <property type="project" value="InterPro"/>
</dbReference>
<evidence type="ECO:0000256" key="1">
    <source>
        <dbReference type="ARBA" id="ARBA00022741"/>
    </source>
</evidence>
<dbReference type="Pfam" id="PF00270">
    <property type="entry name" value="DEAD"/>
    <property type="match status" value="1"/>
</dbReference>
<dbReference type="CDD" id="cd00268">
    <property type="entry name" value="DEADc"/>
    <property type="match status" value="1"/>
</dbReference>
<dbReference type="Proteomes" id="UP001295423">
    <property type="component" value="Unassembled WGS sequence"/>
</dbReference>
<evidence type="ECO:0000256" key="8">
    <source>
        <dbReference type="SAM" id="SignalP"/>
    </source>
</evidence>
<dbReference type="AlphaFoldDB" id="A0AAD2CP81"/>
<dbReference type="PANTHER" id="PTHR47959">
    <property type="entry name" value="ATP-DEPENDENT RNA HELICASE RHLE-RELATED"/>
    <property type="match status" value="1"/>
</dbReference>
<keyword evidence="8" id="KW-0732">Signal</keyword>
<sequence>MDRQRLLLLSLLLSTSSAFLSKSRTSPRNIGYPLFLSDDLSFADLGLSPEVLSCVASQSDWRTPTEPQILAIPKLLEVGTSSEHVIMVEAPTGSGKTATYALPLLESFQRGSQDGRIAALILCPTRELAAQIGSVIKNLANNVASKKQMRKTVMVLHGGIPLQPQIQSLADCARNEETIDFLVATPGRLVDVLTYYQKGAGDSSARDAAFERRVLDALDQQGKQDVTLSKDQLEMLGLNDFQEDDGRAALVNLLSDLKLLVLDEADRLLSRQFEPEFRAVLDLLPKSIPMWMFSATFPKFLEPRMNHIVSEIGAKHVLKIKCSNVDRLPHEQEVSSSLKRKLERSSTSAETETMQKTGSASTISLRAIRLDKKDRTQALLSLLEDHPEWDRVLVFVATRYASEHVSRKLRRGGLFSSELHGKLDQQARERRLNDLKKGKIRVLLATDVASRGLDVSGLPVIFNYDLPRSTADFVHRVGRTGRAGKTGTAVSFVTASSEEHMELIEKRHLNQHIERETLPRFQPDEEKWMVEVEGSRTGLPGVQHSEKGLAHDRMFGGIKGRRKSKKDKLREAAATKESKETKKGT</sequence>
<evidence type="ECO:0000259" key="9">
    <source>
        <dbReference type="PROSITE" id="PS51192"/>
    </source>
</evidence>
<keyword evidence="3 6" id="KW-0347">Helicase</keyword>
<evidence type="ECO:0000313" key="12">
    <source>
        <dbReference type="EMBL" id="CAJ1941508.1"/>
    </source>
</evidence>
<proteinExistence type="inferred from homology"/>
<dbReference type="InterPro" id="IPR014014">
    <property type="entry name" value="RNA_helicase_DEAD_Q_motif"/>
</dbReference>
<protein>
    <recommendedName>
        <fullName evidence="14">ATP-dependent RNA helicase</fullName>
    </recommendedName>
</protein>
<evidence type="ECO:0000256" key="3">
    <source>
        <dbReference type="ARBA" id="ARBA00022806"/>
    </source>
</evidence>
<dbReference type="GO" id="GO:0005829">
    <property type="term" value="C:cytosol"/>
    <property type="evidence" value="ECO:0007669"/>
    <property type="project" value="TreeGrafter"/>
</dbReference>
<dbReference type="PROSITE" id="PS51194">
    <property type="entry name" value="HELICASE_CTER"/>
    <property type="match status" value="1"/>
</dbReference>
<dbReference type="SMART" id="SM00487">
    <property type="entry name" value="DEXDc"/>
    <property type="match status" value="1"/>
</dbReference>
<dbReference type="PROSITE" id="PS51195">
    <property type="entry name" value="Q_MOTIF"/>
    <property type="match status" value="1"/>
</dbReference>
<dbReference type="SUPFAM" id="SSF52540">
    <property type="entry name" value="P-loop containing nucleoside triphosphate hydrolases"/>
    <property type="match status" value="2"/>
</dbReference>
<feature type="domain" description="Helicase ATP-binding" evidence="9">
    <location>
        <begin position="77"/>
        <end position="315"/>
    </location>
</feature>
<evidence type="ECO:0000256" key="2">
    <source>
        <dbReference type="ARBA" id="ARBA00022801"/>
    </source>
</evidence>
<organism evidence="12 13">
    <name type="scientific">Cylindrotheca closterium</name>
    <dbReference type="NCBI Taxonomy" id="2856"/>
    <lineage>
        <taxon>Eukaryota</taxon>
        <taxon>Sar</taxon>
        <taxon>Stramenopiles</taxon>
        <taxon>Ochrophyta</taxon>
        <taxon>Bacillariophyta</taxon>
        <taxon>Bacillariophyceae</taxon>
        <taxon>Bacillariophycidae</taxon>
        <taxon>Bacillariales</taxon>
        <taxon>Bacillariaceae</taxon>
        <taxon>Cylindrotheca</taxon>
    </lineage>
</organism>
<feature type="signal peptide" evidence="8">
    <location>
        <begin position="1"/>
        <end position="18"/>
    </location>
</feature>
<dbReference type="Gene3D" id="3.40.50.300">
    <property type="entry name" value="P-loop containing nucleotide triphosphate hydrolases"/>
    <property type="match status" value="2"/>
</dbReference>
<keyword evidence="2 6" id="KW-0378">Hydrolase</keyword>
<dbReference type="Pfam" id="PF00271">
    <property type="entry name" value="Helicase_C"/>
    <property type="match status" value="1"/>
</dbReference>
<dbReference type="InterPro" id="IPR001650">
    <property type="entry name" value="Helicase_C-like"/>
</dbReference>
<dbReference type="InterPro" id="IPR044742">
    <property type="entry name" value="DEAD/DEAH_RhlB"/>
</dbReference>
<feature type="short sequence motif" description="Q motif" evidence="5">
    <location>
        <begin position="40"/>
        <end position="69"/>
    </location>
</feature>